<dbReference type="GO" id="GO:0000278">
    <property type="term" value="P:mitotic cell cycle"/>
    <property type="evidence" value="ECO:0000318"/>
    <property type="project" value="GO_Central"/>
</dbReference>
<accession>A0A9R0KBC0</accession>
<dbReference type="InterPro" id="IPR040457">
    <property type="entry name" value="GCP_C"/>
</dbReference>
<dbReference type="AlphaFoldDB" id="A0A9R0KBC0"/>
<dbReference type="OrthoDB" id="775571at2759"/>
<proteinExistence type="inferred from homology"/>
<dbReference type="Gene3D" id="1.20.120.1900">
    <property type="entry name" value="Gamma-tubulin complex, C-terminal domain"/>
    <property type="match status" value="1"/>
</dbReference>
<keyword evidence="3" id="KW-0963">Cytoplasm</keyword>
<evidence type="ECO:0000256" key="1">
    <source>
        <dbReference type="ARBA" id="ARBA00004245"/>
    </source>
</evidence>
<dbReference type="GO" id="GO:0000922">
    <property type="term" value="C:spindle pole"/>
    <property type="evidence" value="ECO:0007669"/>
    <property type="project" value="InterPro"/>
</dbReference>
<evidence type="ECO:0000313" key="8">
    <source>
        <dbReference type="Proteomes" id="UP000813463"/>
    </source>
</evidence>
<dbReference type="PANTHER" id="PTHR19302:SF70">
    <property type="entry name" value="GAMMA-TUBULIN COMPLEX COMPONENT 6"/>
    <property type="match status" value="1"/>
</dbReference>
<dbReference type="GO" id="GO:0000930">
    <property type="term" value="C:gamma-tubulin complex"/>
    <property type="evidence" value="ECO:0000318"/>
    <property type="project" value="GO_Central"/>
</dbReference>
<dbReference type="GO" id="GO:0051225">
    <property type="term" value="P:spindle assembly"/>
    <property type="evidence" value="ECO:0000318"/>
    <property type="project" value="GO_Central"/>
</dbReference>
<comment type="similarity">
    <text evidence="2">Belongs to the TUBGCP family.</text>
</comment>
<evidence type="ECO:0000256" key="4">
    <source>
        <dbReference type="ARBA" id="ARBA00022701"/>
    </source>
</evidence>
<gene>
    <name evidence="9" type="primary">LOC110803362</name>
</gene>
<dbReference type="Pfam" id="PF04130">
    <property type="entry name" value="GCP_C_terminal"/>
    <property type="match status" value="1"/>
</dbReference>
<feature type="domain" description="Gamma tubulin complex component protein N-terminal" evidence="7">
    <location>
        <begin position="64"/>
        <end position="341"/>
    </location>
</feature>
<dbReference type="GO" id="GO:0005874">
    <property type="term" value="C:microtubule"/>
    <property type="evidence" value="ECO:0007669"/>
    <property type="project" value="UniProtKB-KW"/>
</dbReference>
<dbReference type="InterPro" id="IPR041470">
    <property type="entry name" value="GCP_N"/>
</dbReference>
<reference evidence="8" key="1">
    <citation type="journal article" date="2021" name="Nat. Commun.">
        <title>Genomic analyses provide insights into spinach domestication and the genetic basis of agronomic traits.</title>
        <authorList>
            <person name="Cai X."/>
            <person name="Sun X."/>
            <person name="Xu C."/>
            <person name="Sun H."/>
            <person name="Wang X."/>
            <person name="Ge C."/>
            <person name="Zhang Z."/>
            <person name="Wang Q."/>
            <person name="Fei Z."/>
            <person name="Jiao C."/>
            <person name="Wang Q."/>
        </authorList>
    </citation>
    <scope>NUCLEOTIDE SEQUENCE [LARGE SCALE GENOMIC DNA]</scope>
    <source>
        <strain evidence="8">cv. Varoflay</strain>
    </source>
</reference>
<dbReference type="GeneID" id="110803362"/>
<evidence type="ECO:0000313" key="9">
    <source>
        <dbReference type="RefSeq" id="XP_021864563.1"/>
    </source>
</evidence>
<evidence type="ECO:0000259" key="6">
    <source>
        <dbReference type="Pfam" id="PF04130"/>
    </source>
</evidence>
<protein>
    <recommendedName>
        <fullName evidence="10">Gamma-tubulin complex component</fullName>
    </recommendedName>
</protein>
<reference evidence="9" key="2">
    <citation type="submission" date="2025-08" db="UniProtKB">
        <authorList>
            <consortium name="RefSeq"/>
        </authorList>
    </citation>
    <scope>IDENTIFICATION</scope>
    <source>
        <tissue evidence="9">Leaf</tissue>
    </source>
</reference>
<dbReference type="GO" id="GO:0043015">
    <property type="term" value="F:gamma-tubulin binding"/>
    <property type="evidence" value="ECO:0000318"/>
    <property type="project" value="GO_Central"/>
</dbReference>
<keyword evidence="8" id="KW-1185">Reference proteome</keyword>
<evidence type="ECO:0008006" key="10">
    <source>
        <dbReference type="Google" id="ProtNLM"/>
    </source>
</evidence>
<keyword evidence="4" id="KW-0493">Microtubule</keyword>
<organism evidence="8 9">
    <name type="scientific">Spinacia oleracea</name>
    <name type="common">Spinach</name>
    <dbReference type="NCBI Taxonomy" id="3562"/>
    <lineage>
        <taxon>Eukaryota</taxon>
        <taxon>Viridiplantae</taxon>
        <taxon>Streptophyta</taxon>
        <taxon>Embryophyta</taxon>
        <taxon>Tracheophyta</taxon>
        <taxon>Spermatophyta</taxon>
        <taxon>Magnoliopsida</taxon>
        <taxon>eudicotyledons</taxon>
        <taxon>Gunneridae</taxon>
        <taxon>Pentapetalae</taxon>
        <taxon>Caryophyllales</taxon>
        <taxon>Chenopodiaceae</taxon>
        <taxon>Chenopodioideae</taxon>
        <taxon>Anserineae</taxon>
        <taxon>Spinacia</taxon>
    </lineage>
</organism>
<evidence type="ECO:0000256" key="5">
    <source>
        <dbReference type="ARBA" id="ARBA00023212"/>
    </source>
</evidence>
<evidence type="ECO:0000256" key="3">
    <source>
        <dbReference type="ARBA" id="ARBA00022490"/>
    </source>
</evidence>
<dbReference type="PANTHER" id="PTHR19302">
    <property type="entry name" value="GAMMA TUBULIN COMPLEX PROTEIN"/>
    <property type="match status" value="1"/>
</dbReference>
<dbReference type="KEGG" id="soe:110803362"/>
<comment type="subcellular location">
    <subcellularLocation>
        <location evidence="1">Cytoplasm</location>
        <location evidence="1">Cytoskeleton</location>
    </subcellularLocation>
</comment>
<dbReference type="InterPro" id="IPR042241">
    <property type="entry name" value="GCP_C_sf"/>
</dbReference>
<evidence type="ECO:0000259" key="7">
    <source>
        <dbReference type="Pfam" id="PF17681"/>
    </source>
</evidence>
<feature type="domain" description="Gamma tubulin complex component C-terminal" evidence="6">
    <location>
        <begin position="887"/>
        <end position="1201"/>
    </location>
</feature>
<dbReference type="InterPro" id="IPR007259">
    <property type="entry name" value="GCP"/>
</dbReference>
<dbReference type="Pfam" id="PF17681">
    <property type="entry name" value="GCP_N_terminal"/>
    <property type="match status" value="1"/>
</dbReference>
<dbReference type="GO" id="GO:0007020">
    <property type="term" value="P:microtubule nucleation"/>
    <property type="evidence" value="ECO:0000318"/>
    <property type="project" value="GO_Central"/>
</dbReference>
<evidence type="ECO:0000256" key="2">
    <source>
        <dbReference type="ARBA" id="ARBA00010337"/>
    </source>
</evidence>
<dbReference type="GO" id="GO:0051011">
    <property type="term" value="F:microtubule minus-end binding"/>
    <property type="evidence" value="ECO:0007669"/>
    <property type="project" value="TreeGrafter"/>
</dbReference>
<dbReference type="GO" id="GO:0051321">
    <property type="term" value="P:meiotic cell cycle"/>
    <property type="evidence" value="ECO:0000318"/>
    <property type="project" value="GO_Central"/>
</dbReference>
<dbReference type="RefSeq" id="XP_021864563.1">
    <property type="nucleotide sequence ID" value="XM_022008871.2"/>
</dbReference>
<name>A0A9R0KBC0_SPIOL</name>
<dbReference type="GO" id="GO:0031122">
    <property type="term" value="P:cytoplasmic microtubule organization"/>
    <property type="evidence" value="ECO:0000318"/>
    <property type="project" value="GO_Central"/>
</dbReference>
<dbReference type="Proteomes" id="UP000813463">
    <property type="component" value="Chromosome 5"/>
</dbReference>
<keyword evidence="5" id="KW-0206">Cytoskeleton</keyword>
<dbReference type="FunFam" id="1.20.120.1900:FF:000018">
    <property type="entry name" value="Gamma-tubulin complex component 6 isoform A"/>
    <property type="match status" value="1"/>
</dbReference>
<sequence length="1215" mass="136769">MAVDLHFEESLLRQLKLEDPWLPPKPWESVPSESGASVSLSTNHVSAHGSLYDISSVSEASLVRLVLNALQGVQSAVVSIEQLSKLFCADPADRSGHRVPTLWNRSLSTCALGKMLKSIGFSGSLVILLHKFVDYFTNSSFASGMMEIGLAKPGSAGTDMGHPPQSLVNQAFAVAVRTVLEGYLCALDTLNVSVNLRRYCNDVKSVSKASQQGSLTSISHSEATLLETYLHTNELRTQIQVLGHLCLLSDSALCFSVSSFEDLIVKASAEVHNFPRGGKLLTFLYKQLQAVDPAHCSLLKFLFLRSLEPYCRFIRSWIYEAKISDPYGEFVVEYSADPPPNSHGKAGIPVDFPLASIREQDGVSIPCFLGDVLIPLLRAGQQLQMVMKLLRLCNYVHAGEDTFEDILPCSSDFCSGEISVFPLSFNKGEIEAIVLSRKNFYCKMHEKLDKFMDTLNIKYRQAVLYDAASVCTSYIGGNIDVQYPSNLDETLDFASAADKRDLNQDIEVSSMEEDFSYALDALEPSECSSTNDSDEQIDAGRSLDVHDRLAWSEPNYLSSLCFSSLSSGKPLEEVSLIKQPPSMHNDFIDPCSEKGTIRKHDASCTELVQMSRPWISEIQYSDEVPLLGWPLGGLNKNPLSINQTFKDDIISRVSGRDQDMIMPSISKQSAPESILIRNEGQGDEFSSSSSYLVQSWNARYSSNVLSMNPMLTKNAFLHDVNKHRESLSKVSKSFPLFDFLSATDPFKVYNRRISVDQRHHNEHDLFPFTDTETSAVGNVNVSGRMQKAEDVRLDKDHMDQSGSSLKPKNNLEAHLKNPCGGGRWQVLLCGSPRGDHDTNREPEDGKEAMFEMPLDFIIDKCLMQEIMLQYIYVSRLSIKLLEGGFDLKGHFHALRRYHFMEIADWADLFVTSLWHHKWYFTEADQKIPEIQGLLESSIQRSSCERDHTKDRLYVFVKNTNKTPFSTTALGLHSFDFIGLGYRVDWPVTIVLTPNALRIYAEIFTYLVQLKLAVLSLADVWCSLKGFKHLISDTGEQHQLARTKFNCIVKLRHQVNHFVSTLQQYVLSQLSDVSWCRFCFSLKHEVKDMMDLESVHMAYLTDSLRICFLSDETLSISNNIEKILQCALDFRSCLANGLGDFKSDNQSLIDHMSQINIPQAVLIKKKFETNLNELHSSYLKSSKHGEFGLPRFWTCLNYNDYYSDGFGNHMCTTFSW</sequence>